<sequence>MRTIGMRERIMVTDEKQKEKLCSKILDPFYLFYFCIKWLRKNT</sequence>
<organism evidence="1 2">
    <name type="scientific">Bacillus cereus</name>
    <dbReference type="NCBI Taxonomy" id="1396"/>
    <lineage>
        <taxon>Bacteria</taxon>
        <taxon>Bacillati</taxon>
        <taxon>Bacillota</taxon>
        <taxon>Bacilli</taxon>
        <taxon>Bacillales</taxon>
        <taxon>Bacillaceae</taxon>
        <taxon>Bacillus</taxon>
        <taxon>Bacillus cereus group</taxon>
    </lineage>
</organism>
<evidence type="ECO:0000313" key="1">
    <source>
        <dbReference type="EMBL" id="KZD72033.1"/>
    </source>
</evidence>
<dbReference type="PATRIC" id="fig|1396.535.peg.4247"/>
<accession>A0A164QQE9</accession>
<gene>
    <name evidence="1" type="ORF">B4088_0494</name>
</gene>
<dbReference type="Proteomes" id="UP000076482">
    <property type="component" value="Unassembled WGS sequence"/>
</dbReference>
<proteinExistence type="predicted"/>
<protein>
    <submittedName>
        <fullName evidence="1">Uncharacterized protein</fullName>
    </submittedName>
</protein>
<name>A0A164QQE9_BACCE</name>
<evidence type="ECO:0000313" key="2">
    <source>
        <dbReference type="Proteomes" id="UP000076482"/>
    </source>
</evidence>
<dbReference type="EMBL" id="LJKE01000015">
    <property type="protein sequence ID" value="KZD72033.1"/>
    <property type="molecule type" value="Genomic_DNA"/>
</dbReference>
<comment type="caution">
    <text evidence="1">The sequence shown here is derived from an EMBL/GenBank/DDBJ whole genome shotgun (WGS) entry which is preliminary data.</text>
</comment>
<reference evidence="1 2" key="1">
    <citation type="submission" date="2015-09" db="EMBL/GenBank/DDBJ databases">
        <title>Bacillus cereus food isolates.</title>
        <authorList>
            <person name="Boekhorst J."/>
        </authorList>
    </citation>
    <scope>NUCLEOTIDE SEQUENCE [LARGE SCALE GENOMIC DNA]</scope>
    <source>
        <strain evidence="1 2">B4088</strain>
    </source>
</reference>
<dbReference type="AlphaFoldDB" id="A0A164QQE9"/>